<proteinExistence type="predicted"/>
<evidence type="ECO:0000313" key="2">
    <source>
        <dbReference type="EMBL" id="KAK3871275.1"/>
    </source>
</evidence>
<gene>
    <name evidence="2" type="ORF">Pcinc_023574</name>
</gene>
<name>A0AAE1FBT7_PETCI</name>
<sequence>MMKEEMNEEIEVNEKTEKEMKEKEMKEEEEEVVEDLCVAPSLREHDQHKYKDRKVGSPPWSCLGGGGIGKGIEF</sequence>
<feature type="region of interest" description="Disordered" evidence="1">
    <location>
        <begin position="1"/>
        <end position="74"/>
    </location>
</feature>
<organism evidence="2 3">
    <name type="scientific">Petrolisthes cinctipes</name>
    <name type="common">Flat porcelain crab</name>
    <dbReference type="NCBI Taxonomy" id="88211"/>
    <lineage>
        <taxon>Eukaryota</taxon>
        <taxon>Metazoa</taxon>
        <taxon>Ecdysozoa</taxon>
        <taxon>Arthropoda</taxon>
        <taxon>Crustacea</taxon>
        <taxon>Multicrustacea</taxon>
        <taxon>Malacostraca</taxon>
        <taxon>Eumalacostraca</taxon>
        <taxon>Eucarida</taxon>
        <taxon>Decapoda</taxon>
        <taxon>Pleocyemata</taxon>
        <taxon>Anomura</taxon>
        <taxon>Galatheoidea</taxon>
        <taxon>Porcellanidae</taxon>
        <taxon>Petrolisthes</taxon>
    </lineage>
</organism>
<keyword evidence="3" id="KW-1185">Reference proteome</keyword>
<protein>
    <submittedName>
        <fullName evidence="2">Uncharacterized protein</fullName>
    </submittedName>
</protein>
<feature type="compositionally biased region" description="Basic and acidic residues" evidence="1">
    <location>
        <begin position="42"/>
        <end position="55"/>
    </location>
</feature>
<feature type="compositionally biased region" description="Acidic residues" evidence="1">
    <location>
        <begin position="1"/>
        <end position="11"/>
    </location>
</feature>
<feature type="compositionally biased region" description="Basic and acidic residues" evidence="1">
    <location>
        <begin position="12"/>
        <end position="26"/>
    </location>
</feature>
<dbReference type="EMBL" id="JAWQEG010002540">
    <property type="protein sequence ID" value="KAK3871275.1"/>
    <property type="molecule type" value="Genomic_DNA"/>
</dbReference>
<evidence type="ECO:0000313" key="3">
    <source>
        <dbReference type="Proteomes" id="UP001286313"/>
    </source>
</evidence>
<dbReference type="Proteomes" id="UP001286313">
    <property type="component" value="Unassembled WGS sequence"/>
</dbReference>
<evidence type="ECO:0000256" key="1">
    <source>
        <dbReference type="SAM" id="MobiDB-lite"/>
    </source>
</evidence>
<dbReference type="AlphaFoldDB" id="A0AAE1FBT7"/>
<comment type="caution">
    <text evidence="2">The sequence shown here is derived from an EMBL/GenBank/DDBJ whole genome shotgun (WGS) entry which is preliminary data.</text>
</comment>
<accession>A0AAE1FBT7</accession>
<feature type="compositionally biased region" description="Gly residues" evidence="1">
    <location>
        <begin position="63"/>
        <end position="74"/>
    </location>
</feature>
<reference evidence="2" key="1">
    <citation type="submission" date="2023-10" db="EMBL/GenBank/DDBJ databases">
        <title>Genome assemblies of two species of porcelain crab, Petrolisthes cinctipes and Petrolisthes manimaculis (Anomura: Porcellanidae).</title>
        <authorList>
            <person name="Angst P."/>
        </authorList>
    </citation>
    <scope>NUCLEOTIDE SEQUENCE</scope>
    <source>
        <strain evidence="2">PB745_01</strain>
        <tissue evidence="2">Gill</tissue>
    </source>
</reference>